<gene>
    <name evidence="2" type="ORF">HMPREF3293_01586</name>
</gene>
<keyword evidence="3" id="KW-1185">Reference proteome</keyword>
<proteinExistence type="predicted"/>
<dbReference type="STRING" id="626937.HMPREF3293_01586"/>
<comment type="caution">
    <text evidence="2">The sequence shown here is derived from an EMBL/GenBank/DDBJ whole genome shotgun (WGS) entry which is preliminary data.</text>
</comment>
<evidence type="ECO:0000313" key="2">
    <source>
        <dbReference type="EMBL" id="KXK65374.1"/>
    </source>
</evidence>
<accession>A0A136Q458</accession>
<evidence type="ECO:0000256" key="1">
    <source>
        <dbReference type="SAM" id="Phobius"/>
    </source>
</evidence>
<keyword evidence="1" id="KW-1133">Transmembrane helix</keyword>
<dbReference type="Proteomes" id="UP000070366">
    <property type="component" value="Unassembled WGS sequence"/>
</dbReference>
<keyword evidence="1" id="KW-0472">Membrane</keyword>
<keyword evidence="1" id="KW-0812">Transmembrane</keyword>
<feature type="transmembrane region" description="Helical" evidence="1">
    <location>
        <begin position="20"/>
        <end position="41"/>
    </location>
</feature>
<sequence>MFTRKKAYVYGKKRGKRSPLQAEAFFFAFLPYITTIIATGAA</sequence>
<evidence type="ECO:0000313" key="3">
    <source>
        <dbReference type="Proteomes" id="UP000070366"/>
    </source>
</evidence>
<dbReference type="AlphaFoldDB" id="A0A136Q458"/>
<protein>
    <submittedName>
        <fullName evidence="2">Uncharacterized protein</fullName>
    </submittedName>
</protein>
<organism evidence="2 3">
    <name type="scientific">Christensenella minuta</name>
    <dbReference type="NCBI Taxonomy" id="626937"/>
    <lineage>
        <taxon>Bacteria</taxon>
        <taxon>Bacillati</taxon>
        <taxon>Bacillota</taxon>
        <taxon>Clostridia</taxon>
        <taxon>Christensenellales</taxon>
        <taxon>Christensenellaceae</taxon>
        <taxon>Christensenella</taxon>
    </lineage>
</organism>
<reference evidence="2 3" key="1">
    <citation type="submission" date="2016-02" db="EMBL/GenBank/DDBJ databases">
        <authorList>
            <person name="Wen L."/>
            <person name="He K."/>
            <person name="Yang H."/>
        </authorList>
    </citation>
    <scope>NUCLEOTIDE SEQUENCE [LARGE SCALE GENOMIC DNA]</scope>
    <source>
        <strain evidence="2 3">DSM 22607</strain>
    </source>
</reference>
<name>A0A136Q458_9FIRM</name>
<dbReference type="EMBL" id="LSZW01000061">
    <property type="protein sequence ID" value="KXK65374.1"/>
    <property type="molecule type" value="Genomic_DNA"/>
</dbReference>